<dbReference type="InterPro" id="IPR036259">
    <property type="entry name" value="MFS_trans_sf"/>
</dbReference>
<organism evidence="6 7">
    <name type="scientific">Mesorhizobium captivum</name>
    <dbReference type="NCBI Taxonomy" id="3072319"/>
    <lineage>
        <taxon>Bacteria</taxon>
        <taxon>Pseudomonadati</taxon>
        <taxon>Pseudomonadota</taxon>
        <taxon>Alphaproteobacteria</taxon>
        <taxon>Hyphomicrobiales</taxon>
        <taxon>Phyllobacteriaceae</taxon>
        <taxon>Mesorhizobium</taxon>
    </lineage>
</organism>
<proteinExistence type="predicted"/>
<evidence type="ECO:0000256" key="4">
    <source>
        <dbReference type="SAM" id="Phobius"/>
    </source>
</evidence>
<feature type="transmembrane region" description="Helical" evidence="4">
    <location>
        <begin position="143"/>
        <end position="162"/>
    </location>
</feature>
<dbReference type="InterPro" id="IPR020846">
    <property type="entry name" value="MFS_dom"/>
</dbReference>
<feature type="transmembrane region" description="Helical" evidence="4">
    <location>
        <begin position="298"/>
        <end position="319"/>
    </location>
</feature>
<evidence type="ECO:0000313" key="7">
    <source>
        <dbReference type="Proteomes" id="UP001271249"/>
    </source>
</evidence>
<feature type="transmembrane region" description="Helical" evidence="4">
    <location>
        <begin position="168"/>
        <end position="188"/>
    </location>
</feature>
<keyword evidence="1 4" id="KW-0812">Transmembrane</keyword>
<feature type="transmembrane region" description="Helical" evidence="4">
    <location>
        <begin position="200"/>
        <end position="223"/>
    </location>
</feature>
<protein>
    <submittedName>
        <fullName evidence="6">MFS transporter</fullName>
    </submittedName>
</protein>
<dbReference type="RefSeq" id="WP_320226941.1">
    <property type="nucleotide sequence ID" value="NZ_JAVIJC010000014.1"/>
</dbReference>
<dbReference type="SUPFAM" id="SSF103473">
    <property type="entry name" value="MFS general substrate transporter"/>
    <property type="match status" value="1"/>
</dbReference>
<feature type="transmembrane region" description="Helical" evidence="4">
    <location>
        <begin position="274"/>
        <end position="292"/>
    </location>
</feature>
<dbReference type="Gene3D" id="1.20.1250.20">
    <property type="entry name" value="MFS general substrate transporter like domains"/>
    <property type="match status" value="2"/>
</dbReference>
<evidence type="ECO:0000313" key="6">
    <source>
        <dbReference type="EMBL" id="MDX8492960.1"/>
    </source>
</evidence>
<feature type="transmembrane region" description="Helical" evidence="4">
    <location>
        <begin position="111"/>
        <end position="131"/>
    </location>
</feature>
<sequence>MALAKSETGERVQWAAITGVIATVSVFAIAQGLSYPLLSFILQRQGVSPAVIGLSAAMTPVGFILSSPLIPGLARRFGAGRTALSCAVLSALVLALIGWTQDLYLWFPLRFLIGVVTNPLYVLSEIWVIALAPPSRRGRVMGIYSTIISAGFAAGPLCLLAVGTEGWLPFLVGILAFLFCGACLAVVVKRLPKVDQAGETVSVLGFMPLAWLLLSAVVVAAGFEQSVLALLPVYGTHYGIPEARMSALLSMMIAGNIAMQVPLGLLAERLTARLVRFGCVSVTVLGCVLLPVLIETPLIWPCVFIWGAVSYGIYTMSIIELGERFAGSALVAGNAAFSLMWGVGGIVVPPLAGGAMDVIGAAGLPVTLGAICAALAVTTVFAGEWCRLRSRRAGS</sequence>
<feature type="transmembrane region" description="Helical" evidence="4">
    <location>
        <begin position="331"/>
        <end position="352"/>
    </location>
</feature>
<feature type="transmembrane region" description="Helical" evidence="4">
    <location>
        <begin position="50"/>
        <end position="70"/>
    </location>
</feature>
<dbReference type="PANTHER" id="PTHR23521:SF3">
    <property type="entry name" value="MFS TRANSPORTER"/>
    <property type="match status" value="1"/>
</dbReference>
<dbReference type="EMBL" id="JAVIJC010000014">
    <property type="protein sequence ID" value="MDX8492960.1"/>
    <property type="molecule type" value="Genomic_DNA"/>
</dbReference>
<dbReference type="InterPro" id="IPR047200">
    <property type="entry name" value="MFS_YcaD-like"/>
</dbReference>
<feature type="transmembrane region" description="Helical" evidence="4">
    <location>
        <begin position="82"/>
        <end position="99"/>
    </location>
</feature>
<keyword evidence="2 4" id="KW-1133">Transmembrane helix</keyword>
<dbReference type="Pfam" id="PF07690">
    <property type="entry name" value="MFS_1"/>
    <property type="match status" value="1"/>
</dbReference>
<dbReference type="CDD" id="cd17477">
    <property type="entry name" value="MFS_YcaD_like"/>
    <property type="match status" value="1"/>
</dbReference>
<comment type="caution">
    <text evidence="6">The sequence shown here is derived from an EMBL/GenBank/DDBJ whole genome shotgun (WGS) entry which is preliminary data.</text>
</comment>
<dbReference type="InterPro" id="IPR011701">
    <property type="entry name" value="MFS"/>
</dbReference>
<evidence type="ECO:0000256" key="1">
    <source>
        <dbReference type="ARBA" id="ARBA00022692"/>
    </source>
</evidence>
<dbReference type="PANTHER" id="PTHR23521">
    <property type="entry name" value="TRANSPORTER MFS SUPERFAMILY"/>
    <property type="match status" value="1"/>
</dbReference>
<feature type="domain" description="Major facilitator superfamily (MFS) profile" evidence="5">
    <location>
        <begin position="11"/>
        <end position="387"/>
    </location>
</feature>
<evidence type="ECO:0000256" key="3">
    <source>
        <dbReference type="ARBA" id="ARBA00023136"/>
    </source>
</evidence>
<accession>A0ABU4Z142</accession>
<gene>
    <name evidence="6" type="ORF">RFN29_15385</name>
</gene>
<feature type="transmembrane region" description="Helical" evidence="4">
    <location>
        <begin position="12"/>
        <end position="30"/>
    </location>
</feature>
<evidence type="ECO:0000256" key="2">
    <source>
        <dbReference type="ARBA" id="ARBA00022989"/>
    </source>
</evidence>
<dbReference type="PROSITE" id="PS50850">
    <property type="entry name" value="MFS"/>
    <property type="match status" value="1"/>
</dbReference>
<keyword evidence="7" id="KW-1185">Reference proteome</keyword>
<keyword evidence="3 4" id="KW-0472">Membrane</keyword>
<reference evidence="6 7" key="1">
    <citation type="submission" date="2023-08" db="EMBL/GenBank/DDBJ databases">
        <title>Implementing the SeqCode for naming new Mesorhizobium species isolated from Vachellia karroo root nodules.</title>
        <authorList>
            <person name="Van Lill M."/>
        </authorList>
    </citation>
    <scope>NUCLEOTIDE SEQUENCE [LARGE SCALE GENOMIC DNA]</scope>
    <source>
        <strain evidence="6 7">VK22B</strain>
    </source>
</reference>
<feature type="transmembrane region" description="Helical" evidence="4">
    <location>
        <begin position="358"/>
        <end position="382"/>
    </location>
</feature>
<name>A0ABU4Z142_9HYPH</name>
<dbReference type="Proteomes" id="UP001271249">
    <property type="component" value="Unassembled WGS sequence"/>
</dbReference>
<evidence type="ECO:0000259" key="5">
    <source>
        <dbReference type="PROSITE" id="PS50850"/>
    </source>
</evidence>
<feature type="transmembrane region" description="Helical" evidence="4">
    <location>
        <begin position="243"/>
        <end position="267"/>
    </location>
</feature>